<evidence type="ECO:0000259" key="6">
    <source>
        <dbReference type="PROSITE" id="PS50863"/>
    </source>
</evidence>
<gene>
    <name evidence="7" type="ORF">DCAF_LOCUS20780</name>
</gene>
<accession>A0AAV1SCC9</accession>
<keyword evidence="5" id="KW-0539">Nucleus</keyword>
<dbReference type="Gene3D" id="2.40.330.10">
    <property type="entry name" value="DNA-binding pseudobarrel domain"/>
    <property type="match status" value="1"/>
</dbReference>
<dbReference type="GO" id="GO:0005634">
    <property type="term" value="C:nucleus"/>
    <property type="evidence" value="ECO:0007669"/>
    <property type="project" value="UniProtKB-SubCell"/>
</dbReference>
<keyword evidence="4" id="KW-0804">Transcription</keyword>
<dbReference type="InterPro" id="IPR015300">
    <property type="entry name" value="DNA-bd_pseudobarrel_sf"/>
</dbReference>
<dbReference type="CDD" id="cd10017">
    <property type="entry name" value="B3_DNA"/>
    <property type="match status" value="1"/>
</dbReference>
<keyword evidence="8" id="KW-1185">Reference proteome</keyword>
<comment type="caution">
    <text evidence="7">The sequence shown here is derived from an EMBL/GenBank/DDBJ whole genome shotgun (WGS) entry which is preliminary data.</text>
</comment>
<feature type="domain" description="TF-B3" evidence="6">
    <location>
        <begin position="79"/>
        <end position="172"/>
    </location>
</feature>
<protein>
    <recommendedName>
        <fullName evidence="6">TF-B3 domain-containing protein</fullName>
    </recommendedName>
</protein>
<dbReference type="InterPro" id="IPR003340">
    <property type="entry name" value="B3_DNA-bd"/>
</dbReference>
<evidence type="ECO:0000256" key="2">
    <source>
        <dbReference type="ARBA" id="ARBA00023015"/>
    </source>
</evidence>
<keyword evidence="3" id="KW-0238">DNA-binding</keyword>
<dbReference type="GO" id="GO:0003677">
    <property type="term" value="F:DNA binding"/>
    <property type="evidence" value="ECO:0007669"/>
    <property type="project" value="UniProtKB-KW"/>
</dbReference>
<dbReference type="InterPro" id="IPR050655">
    <property type="entry name" value="Plant_B3_domain"/>
</dbReference>
<dbReference type="AlphaFoldDB" id="A0AAV1SCC9"/>
<evidence type="ECO:0000313" key="8">
    <source>
        <dbReference type="Proteomes" id="UP001314170"/>
    </source>
</evidence>
<dbReference type="Proteomes" id="UP001314170">
    <property type="component" value="Unassembled WGS sequence"/>
</dbReference>
<organism evidence="7 8">
    <name type="scientific">Dovyalis caffra</name>
    <dbReference type="NCBI Taxonomy" id="77055"/>
    <lineage>
        <taxon>Eukaryota</taxon>
        <taxon>Viridiplantae</taxon>
        <taxon>Streptophyta</taxon>
        <taxon>Embryophyta</taxon>
        <taxon>Tracheophyta</taxon>
        <taxon>Spermatophyta</taxon>
        <taxon>Magnoliopsida</taxon>
        <taxon>eudicotyledons</taxon>
        <taxon>Gunneridae</taxon>
        <taxon>Pentapetalae</taxon>
        <taxon>rosids</taxon>
        <taxon>fabids</taxon>
        <taxon>Malpighiales</taxon>
        <taxon>Salicaceae</taxon>
        <taxon>Flacourtieae</taxon>
        <taxon>Dovyalis</taxon>
    </lineage>
</organism>
<evidence type="ECO:0000256" key="3">
    <source>
        <dbReference type="ARBA" id="ARBA00023125"/>
    </source>
</evidence>
<proteinExistence type="predicted"/>
<dbReference type="SMART" id="SM01019">
    <property type="entry name" value="B3"/>
    <property type="match status" value="1"/>
</dbReference>
<dbReference type="SUPFAM" id="SSF101936">
    <property type="entry name" value="DNA-binding pseudobarrel domain"/>
    <property type="match status" value="1"/>
</dbReference>
<evidence type="ECO:0000256" key="5">
    <source>
        <dbReference type="ARBA" id="ARBA00023242"/>
    </source>
</evidence>
<dbReference type="PANTHER" id="PTHR31920:SF129">
    <property type="entry name" value="B3 DOMAIN-CONTAINING TRANSCRIPTION FACTOR VRN1-LIKE"/>
    <property type="match status" value="1"/>
</dbReference>
<keyword evidence="2" id="KW-0805">Transcription regulation</keyword>
<evidence type="ECO:0000313" key="7">
    <source>
        <dbReference type="EMBL" id="CAK7348087.1"/>
    </source>
</evidence>
<dbReference type="PANTHER" id="PTHR31920">
    <property type="entry name" value="B3 DOMAIN-CONTAINING"/>
    <property type="match status" value="1"/>
</dbReference>
<evidence type="ECO:0000256" key="4">
    <source>
        <dbReference type="ARBA" id="ARBA00023163"/>
    </source>
</evidence>
<dbReference type="PROSITE" id="PS50863">
    <property type="entry name" value="B3"/>
    <property type="match status" value="1"/>
</dbReference>
<name>A0AAV1SCC9_9ROSI</name>
<reference evidence="7 8" key="1">
    <citation type="submission" date="2024-01" db="EMBL/GenBank/DDBJ databases">
        <authorList>
            <person name="Waweru B."/>
        </authorList>
    </citation>
    <scope>NUCLEOTIDE SEQUENCE [LARGE SCALE GENOMIC DNA]</scope>
</reference>
<dbReference type="EMBL" id="CAWUPB010001173">
    <property type="protein sequence ID" value="CAK7348087.1"/>
    <property type="molecule type" value="Genomic_DNA"/>
</dbReference>
<evidence type="ECO:0000256" key="1">
    <source>
        <dbReference type="ARBA" id="ARBA00004123"/>
    </source>
</evidence>
<comment type="subcellular location">
    <subcellularLocation>
        <location evidence="1">Nucleus</location>
    </subcellularLocation>
</comment>
<sequence length="269" mass="30742">MAHVQRERVHYKAQKVDRKNGTETVGTKTNLVQDPIPSGPKIALYFDLLFLQHSHFNLEVKNQSFAGGGRVLEISMTQNFFKVILQNTIDDNKLELPKLFVRNFGNELSNVTKVVIPNGGFWHIGLSRNENKVWFEDGLDKLLKHYSIREGHLLLFFYKSDSTFHVAILDDSACEICYPNQVYGSIIGDNEQNFGHDKGKMEDDDSFDILEDDFMPTVILDSDTAGVSRGRNTIKKKVPSSQMLHRRAVTISNKNRLDETEMLAKHKEK</sequence>